<feature type="transmembrane region" description="Helical" evidence="8">
    <location>
        <begin position="327"/>
        <end position="346"/>
    </location>
</feature>
<comment type="subcellular location">
    <subcellularLocation>
        <location evidence="1 8">Membrane</location>
        <topology evidence="1 8">Multi-pass membrane protein</topology>
    </subcellularLocation>
</comment>
<keyword evidence="11" id="KW-1185">Reference proteome</keyword>
<evidence type="ECO:0000256" key="7">
    <source>
        <dbReference type="ARBA" id="ARBA00023136"/>
    </source>
</evidence>
<name>A0AAW1XEQ8_RUBAR</name>
<evidence type="ECO:0000256" key="6">
    <source>
        <dbReference type="ARBA" id="ARBA00023065"/>
    </source>
</evidence>
<evidence type="ECO:0000256" key="9">
    <source>
        <dbReference type="SAM" id="SignalP"/>
    </source>
</evidence>
<proteinExistence type="inferred from homology"/>
<comment type="caution">
    <text evidence="10">The sequence shown here is derived from an EMBL/GenBank/DDBJ whole genome shotgun (WGS) entry which is preliminary data.</text>
</comment>
<organism evidence="10 11">
    <name type="scientific">Rubus argutus</name>
    <name type="common">Southern blackberry</name>
    <dbReference type="NCBI Taxonomy" id="59490"/>
    <lineage>
        <taxon>Eukaryota</taxon>
        <taxon>Viridiplantae</taxon>
        <taxon>Streptophyta</taxon>
        <taxon>Embryophyta</taxon>
        <taxon>Tracheophyta</taxon>
        <taxon>Spermatophyta</taxon>
        <taxon>Magnoliopsida</taxon>
        <taxon>eudicotyledons</taxon>
        <taxon>Gunneridae</taxon>
        <taxon>Pentapetalae</taxon>
        <taxon>rosids</taxon>
        <taxon>fabids</taxon>
        <taxon>Rosales</taxon>
        <taxon>Rosaceae</taxon>
        <taxon>Rosoideae</taxon>
        <taxon>Rosoideae incertae sedis</taxon>
        <taxon>Rubus</taxon>
    </lineage>
</organism>
<dbReference type="NCBIfam" id="TIGR00820">
    <property type="entry name" value="zip"/>
    <property type="match status" value="1"/>
</dbReference>
<feature type="transmembrane region" description="Helical" evidence="8">
    <location>
        <begin position="291"/>
        <end position="315"/>
    </location>
</feature>
<protein>
    <recommendedName>
        <fullName evidence="12">Fe(2+) transport protein 1-like</fullName>
    </recommendedName>
</protein>
<dbReference type="AlphaFoldDB" id="A0AAW1XEQ8"/>
<reference evidence="10 11" key="1">
    <citation type="journal article" date="2023" name="G3 (Bethesda)">
        <title>A chromosome-length genome assembly and annotation of blackberry (Rubus argutus, cv. 'Hillquist').</title>
        <authorList>
            <person name="Bruna T."/>
            <person name="Aryal R."/>
            <person name="Dudchenko O."/>
            <person name="Sargent D.J."/>
            <person name="Mead D."/>
            <person name="Buti M."/>
            <person name="Cavallini A."/>
            <person name="Hytonen T."/>
            <person name="Andres J."/>
            <person name="Pham M."/>
            <person name="Weisz D."/>
            <person name="Mascagni F."/>
            <person name="Usai G."/>
            <person name="Natali L."/>
            <person name="Bassil N."/>
            <person name="Fernandez G.E."/>
            <person name="Lomsadze A."/>
            <person name="Armour M."/>
            <person name="Olukolu B."/>
            <person name="Poorten T."/>
            <person name="Britton C."/>
            <person name="Davik J."/>
            <person name="Ashrafi H."/>
            <person name="Aiden E.L."/>
            <person name="Borodovsky M."/>
            <person name="Worthington M."/>
        </authorList>
    </citation>
    <scope>NUCLEOTIDE SEQUENCE [LARGE SCALE GENOMIC DNA]</scope>
    <source>
        <strain evidence="10">PI 553951</strain>
    </source>
</reference>
<dbReference type="InterPro" id="IPR003689">
    <property type="entry name" value="ZIP"/>
</dbReference>
<dbReference type="EMBL" id="JBEDUW010000004">
    <property type="protein sequence ID" value="KAK9934885.1"/>
    <property type="molecule type" value="Genomic_DNA"/>
</dbReference>
<evidence type="ECO:0000313" key="11">
    <source>
        <dbReference type="Proteomes" id="UP001457282"/>
    </source>
</evidence>
<evidence type="ECO:0000313" key="10">
    <source>
        <dbReference type="EMBL" id="KAK9934885.1"/>
    </source>
</evidence>
<dbReference type="InterPro" id="IPR004698">
    <property type="entry name" value="Zn/Fe_permease_fun/pln"/>
</dbReference>
<gene>
    <name evidence="10" type="ORF">M0R45_022014</name>
</gene>
<dbReference type="Proteomes" id="UP001457282">
    <property type="component" value="Unassembled WGS sequence"/>
</dbReference>
<feature type="transmembrane region" description="Helical" evidence="8">
    <location>
        <begin position="48"/>
        <end position="67"/>
    </location>
</feature>
<keyword evidence="4 8" id="KW-0812">Transmembrane</keyword>
<keyword evidence="3 8" id="KW-0813">Transport</keyword>
<dbReference type="PANTHER" id="PTHR11040">
    <property type="entry name" value="ZINC/IRON TRANSPORTER"/>
    <property type="match status" value="1"/>
</dbReference>
<keyword evidence="9" id="KW-0732">Signal</keyword>
<feature type="transmembrane region" description="Helical" evidence="8">
    <location>
        <begin position="79"/>
        <end position="100"/>
    </location>
</feature>
<keyword evidence="7 8" id="KW-0472">Membrane</keyword>
<evidence type="ECO:0000256" key="4">
    <source>
        <dbReference type="ARBA" id="ARBA00022692"/>
    </source>
</evidence>
<evidence type="ECO:0000256" key="2">
    <source>
        <dbReference type="ARBA" id="ARBA00006939"/>
    </source>
</evidence>
<accession>A0AAW1XEQ8</accession>
<evidence type="ECO:0000256" key="8">
    <source>
        <dbReference type="RuleBase" id="RU362088"/>
    </source>
</evidence>
<feature type="transmembrane region" description="Helical" evidence="8">
    <location>
        <begin position="120"/>
        <end position="141"/>
    </location>
</feature>
<dbReference type="GO" id="GO:0005886">
    <property type="term" value="C:plasma membrane"/>
    <property type="evidence" value="ECO:0007669"/>
    <property type="project" value="TreeGrafter"/>
</dbReference>
<sequence>MATKHYLFAILILLPSFAPLNVSAVSPQCGTPKTECHNKAEALKMKIIAIAAILVMSMLGVCLPLFSRSVPALQPDKNLFVVVKAFASGVILATGYMHVLPDSFDDLTSECLPERPWRKFPFATFVAMLSAVVCMMVDSFSMSRYRKSFLRATGDGDAENNAKNGCAESGHGHEMKIEEGINDKDSQLMRNRVVAKVLETGIVVHSVVIGLSMGSSENPCTIRPLIAAICFHQLFEGMGLGGCILQAEFGSKINAIMVFFFSCTTPFGIALGIALSNIYSDNSPKSLIVEGVLNACSAGLLNYMALVDLLAADFMGPKLQANMKLQIWSYIAVLLGAGGMSVMAIWA</sequence>
<evidence type="ECO:0000256" key="1">
    <source>
        <dbReference type="ARBA" id="ARBA00004141"/>
    </source>
</evidence>
<dbReference type="PANTHER" id="PTHR11040:SF41">
    <property type="entry name" value="ZINC TRANSPORTER 7"/>
    <property type="match status" value="1"/>
</dbReference>
<keyword evidence="5 8" id="KW-1133">Transmembrane helix</keyword>
<evidence type="ECO:0000256" key="3">
    <source>
        <dbReference type="ARBA" id="ARBA00022448"/>
    </source>
</evidence>
<comment type="caution">
    <text evidence="8">Lacks conserved residue(s) required for the propagation of feature annotation.</text>
</comment>
<keyword evidence="6 8" id="KW-0406">Ion transport</keyword>
<dbReference type="Pfam" id="PF02535">
    <property type="entry name" value="Zip"/>
    <property type="match status" value="1"/>
</dbReference>
<feature type="transmembrane region" description="Helical" evidence="8">
    <location>
        <begin position="257"/>
        <end position="279"/>
    </location>
</feature>
<feature type="chain" id="PRO_5043867303" description="Fe(2+) transport protein 1-like" evidence="9">
    <location>
        <begin position="25"/>
        <end position="347"/>
    </location>
</feature>
<comment type="similarity">
    <text evidence="2 8">Belongs to the ZIP transporter (TC 2.A.5) family.</text>
</comment>
<evidence type="ECO:0008006" key="12">
    <source>
        <dbReference type="Google" id="ProtNLM"/>
    </source>
</evidence>
<evidence type="ECO:0000256" key="5">
    <source>
        <dbReference type="ARBA" id="ARBA00022989"/>
    </source>
</evidence>
<dbReference type="GO" id="GO:0005385">
    <property type="term" value="F:zinc ion transmembrane transporter activity"/>
    <property type="evidence" value="ECO:0007669"/>
    <property type="project" value="InterPro"/>
</dbReference>
<feature type="signal peptide" evidence="9">
    <location>
        <begin position="1"/>
        <end position="24"/>
    </location>
</feature>